<organism evidence="4 5">
    <name type="scientific">Porites evermanni</name>
    <dbReference type="NCBI Taxonomy" id="104178"/>
    <lineage>
        <taxon>Eukaryota</taxon>
        <taxon>Metazoa</taxon>
        <taxon>Cnidaria</taxon>
        <taxon>Anthozoa</taxon>
        <taxon>Hexacorallia</taxon>
        <taxon>Scleractinia</taxon>
        <taxon>Fungiina</taxon>
        <taxon>Poritidae</taxon>
        <taxon>Porites</taxon>
    </lineage>
</organism>
<keyword evidence="1" id="KW-0053">Apoptosis</keyword>
<dbReference type="Pfam" id="PF01335">
    <property type="entry name" value="DED"/>
    <property type="match status" value="1"/>
</dbReference>
<evidence type="ECO:0000256" key="2">
    <source>
        <dbReference type="SAM" id="MobiDB-lite"/>
    </source>
</evidence>
<sequence>MSEIEYNNLLFEISERLDQQNVLERLLFMCRGKLSPVSERHDGIQDTLSLFKELEDRNCLGVDRVQVLKDLLKGIRQWSLLGKVKKFESTRTEYNGLIEQIILVLDELNDMERLIAICRMDIAEANESNIQDVRSLFKELENNECLGIDCLGLLKEILTKTEQGDLLRDVEGFEAGRNREDEFESRKAQVADFMSSVGNRLIGVLTVKTVFKVVAGSITVASTLEVLSRGSTFDQLVSAVNKCVLPAGTSLIQISEGCICLTVQAENLSSLQTLWSLYKDGTLKARLQDFFVTEEVREELAGGEELEVIVTIEEGEYQKAHHELSSQIEGSLLEGPDSRVEAKPVRIHRSSSDSNLYCKTMVSEGSGQTRDITERRSINQSRYLDQERLAFVQSYLENAEDARSMTTETSDSGVPGTRGTPSEFGLEDTSDSSYKPYLKDLSKKVTTELKCRLENDPLALKWFYESFGLSATNTISDILENISEFFPDTPLKLLKDVFQALELHDLVEILEKVKPRTLRPTLPLKEIKKMTNASNRPTRYYSEVAVLIIDTGTSRAHSKTGIRIGSFFKEFNSRSRVSTVTTTLPRLSDVIGIWRHIQFDLEGPHTIKTDIELILKTEVERRLKDLERISLGNLPADVERLLRTEELEAKKELEEYIEMTKMKEKDKKLAIQKKINQTGKELQEKKENFQMILEEWVLLCKGEESTLPVVCVDGDLQDELFTIIEEKLTHNPDEPRLVIIPRSPLDHDRAIPGTLLVQFPTGEIDHFQAILMETLPKRWQTSDLISVMHEVQRTYAFKKRPIRPWHLNIIGIEDTLSSIPRLQKTEESSQ</sequence>
<dbReference type="PANTHER" id="PTHR48169">
    <property type="entry name" value="DED DOMAIN-CONTAINING PROTEIN"/>
    <property type="match status" value="1"/>
</dbReference>
<dbReference type="PANTHER" id="PTHR48169:SF7">
    <property type="entry name" value="CASPASE 10"/>
    <property type="match status" value="1"/>
</dbReference>
<protein>
    <recommendedName>
        <fullName evidence="3">DED domain-containing protein</fullName>
    </recommendedName>
</protein>
<evidence type="ECO:0000313" key="4">
    <source>
        <dbReference type="EMBL" id="CAH3027137.1"/>
    </source>
</evidence>
<feature type="domain" description="DED" evidence="3">
    <location>
        <begin position="93"/>
        <end position="172"/>
    </location>
</feature>
<proteinExistence type="predicted"/>
<dbReference type="Gene3D" id="1.10.533.10">
    <property type="entry name" value="Death Domain, Fas"/>
    <property type="match status" value="2"/>
</dbReference>
<dbReference type="InterPro" id="IPR049341">
    <property type="entry name" value="TRADD-like_N"/>
</dbReference>
<evidence type="ECO:0000259" key="3">
    <source>
        <dbReference type="PROSITE" id="PS50168"/>
    </source>
</evidence>
<reference evidence="4 5" key="1">
    <citation type="submission" date="2022-05" db="EMBL/GenBank/DDBJ databases">
        <authorList>
            <consortium name="Genoscope - CEA"/>
            <person name="William W."/>
        </authorList>
    </citation>
    <scope>NUCLEOTIDE SEQUENCE [LARGE SCALE GENOMIC DNA]</scope>
</reference>
<dbReference type="EMBL" id="CALNXI010000439">
    <property type="protein sequence ID" value="CAH3027137.1"/>
    <property type="molecule type" value="Genomic_DNA"/>
</dbReference>
<feature type="region of interest" description="Disordered" evidence="2">
    <location>
        <begin position="401"/>
        <end position="431"/>
    </location>
</feature>
<name>A0ABN8MIU6_9CNID</name>
<dbReference type="PROSITE" id="PS50168">
    <property type="entry name" value="DED"/>
    <property type="match status" value="2"/>
</dbReference>
<dbReference type="InterPro" id="IPR001875">
    <property type="entry name" value="DED_dom"/>
</dbReference>
<dbReference type="SUPFAM" id="SSF47986">
    <property type="entry name" value="DEATH domain"/>
    <property type="match status" value="2"/>
</dbReference>
<evidence type="ECO:0000313" key="5">
    <source>
        <dbReference type="Proteomes" id="UP001159427"/>
    </source>
</evidence>
<accession>A0ABN8MIU6</accession>
<comment type="caution">
    <text evidence="4">The sequence shown here is derived from an EMBL/GenBank/DDBJ whole genome shotgun (WGS) entry which is preliminary data.</text>
</comment>
<dbReference type="InterPro" id="IPR011029">
    <property type="entry name" value="DEATH-like_dom_sf"/>
</dbReference>
<dbReference type="Proteomes" id="UP001159427">
    <property type="component" value="Unassembled WGS sequence"/>
</dbReference>
<gene>
    <name evidence="4" type="ORF">PEVE_00030829</name>
</gene>
<feature type="domain" description="DED" evidence="3">
    <location>
        <begin position="5"/>
        <end position="86"/>
    </location>
</feature>
<keyword evidence="5" id="KW-1185">Reference proteome</keyword>
<evidence type="ECO:0000256" key="1">
    <source>
        <dbReference type="ARBA" id="ARBA00022703"/>
    </source>
</evidence>
<dbReference type="SMART" id="SM00031">
    <property type="entry name" value="DED"/>
    <property type="match status" value="2"/>
</dbReference>
<dbReference type="Pfam" id="PF20694">
    <property type="entry name" value="TRADD-like_N"/>
    <property type="match status" value="1"/>
</dbReference>